<keyword evidence="3" id="KW-1185">Reference proteome</keyword>
<accession>T0R9N9</accession>
<dbReference type="InParanoid" id="T0R9N9"/>
<gene>
    <name evidence="2" type="ORF">SDRG_13360</name>
</gene>
<feature type="region of interest" description="Disordered" evidence="1">
    <location>
        <begin position="44"/>
        <end position="73"/>
    </location>
</feature>
<evidence type="ECO:0000313" key="3">
    <source>
        <dbReference type="Proteomes" id="UP000030762"/>
    </source>
</evidence>
<evidence type="ECO:0000256" key="1">
    <source>
        <dbReference type="SAM" id="MobiDB-lite"/>
    </source>
</evidence>
<dbReference type="VEuPathDB" id="FungiDB:SDRG_13360"/>
<dbReference type="OrthoDB" id="73372at2759"/>
<dbReference type="eggNOG" id="ENOG502S93H">
    <property type="taxonomic scope" value="Eukaryota"/>
</dbReference>
<dbReference type="AlphaFoldDB" id="T0R9N9"/>
<dbReference type="Proteomes" id="UP000030762">
    <property type="component" value="Unassembled WGS sequence"/>
</dbReference>
<evidence type="ECO:0000313" key="2">
    <source>
        <dbReference type="EMBL" id="EQC28848.1"/>
    </source>
</evidence>
<proteinExistence type="predicted"/>
<dbReference type="EMBL" id="JH767190">
    <property type="protein sequence ID" value="EQC28848.1"/>
    <property type="molecule type" value="Genomic_DNA"/>
</dbReference>
<organism evidence="2 3">
    <name type="scientific">Saprolegnia diclina (strain VS20)</name>
    <dbReference type="NCBI Taxonomy" id="1156394"/>
    <lineage>
        <taxon>Eukaryota</taxon>
        <taxon>Sar</taxon>
        <taxon>Stramenopiles</taxon>
        <taxon>Oomycota</taxon>
        <taxon>Saprolegniomycetes</taxon>
        <taxon>Saprolegniales</taxon>
        <taxon>Saprolegniaceae</taxon>
        <taxon>Saprolegnia</taxon>
    </lineage>
</organism>
<reference evidence="2 3" key="1">
    <citation type="submission" date="2012-04" db="EMBL/GenBank/DDBJ databases">
        <title>The Genome Sequence of Saprolegnia declina VS20.</title>
        <authorList>
            <consortium name="The Broad Institute Genome Sequencing Platform"/>
            <person name="Russ C."/>
            <person name="Nusbaum C."/>
            <person name="Tyler B."/>
            <person name="van West P."/>
            <person name="Dieguez-Uribeondo J."/>
            <person name="de Bruijn I."/>
            <person name="Tripathy S."/>
            <person name="Jiang R."/>
            <person name="Young S.K."/>
            <person name="Zeng Q."/>
            <person name="Gargeya S."/>
            <person name="Fitzgerald M."/>
            <person name="Haas B."/>
            <person name="Abouelleil A."/>
            <person name="Alvarado L."/>
            <person name="Arachchi H.M."/>
            <person name="Berlin A."/>
            <person name="Chapman S.B."/>
            <person name="Goldberg J."/>
            <person name="Griggs A."/>
            <person name="Gujja S."/>
            <person name="Hansen M."/>
            <person name="Howarth C."/>
            <person name="Imamovic A."/>
            <person name="Larimer J."/>
            <person name="McCowen C."/>
            <person name="Montmayeur A."/>
            <person name="Murphy C."/>
            <person name="Neiman D."/>
            <person name="Pearson M."/>
            <person name="Priest M."/>
            <person name="Roberts A."/>
            <person name="Saif S."/>
            <person name="Shea T."/>
            <person name="Sisk P."/>
            <person name="Sykes S."/>
            <person name="Wortman J."/>
            <person name="Nusbaum C."/>
            <person name="Birren B."/>
        </authorList>
    </citation>
    <scope>NUCLEOTIDE SEQUENCE [LARGE SCALE GENOMIC DNA]</scope>
    <source>
        <strain evidence="2 3">VS20</strain>
    </source>
</reference>
<sequence length="172" mass="19068">MDPAMTQTYPGGDYWSAHSVRSAISSRSRASTWDAVFSLESVQHNHHHHHAHDHDSMHRTTAAAAADKDEKPSALTISTPIDWCRGQAADVVWTTVDPTFEASVLRLEVCNQAWDVPTTIAEHAPADTGRFEWKRVHWGMPIQGGYFIKAYAVSELGMLELVGESALFSIVQ</sequence>
<dbReference type="GeneID" id="19954087"/>
<protein>
    <submittedName>
        <fullName evidence="2">Uncharacterized protein</fullName>
    </submittedName>
</protein>
<name>T0R9N9_SAPDV</name>
<dbReference type="RefSeq" id="XP_008617665.1">
    <property type="nucleotide sequence ID" value="XM_008619443.1"/>
</dbReference>